<dbReference type="RefSeq" id="WP_111402080.1">
    <property type="nucleotide sequence ID" value="NZ_QEPN01000002.1"/>
</dbReference>
<comment type="caution">
    <text evidence="1">The sequence shown here is derived from an EMBL/GenBank/DDBJ whole genome shotgun (WGS) entry which is preliminary data.</text>
</comment>
<evidence type="ECO:0000313" key="2">
    <source>
        <dbReference type="Proteomes" id="UP000253872"/>
    </source>
</evidence>
<organism evidence="1 2">
    <name type="scientific">Haemophilus sputorum</name>
    <dbReference type="NCBI Taxonomy" id="1078480"/>
    <lineage>
        <taxon>Bacteria</taxon>
        <taxon>Pseudomonadati</taxon>
        <taxon>Pseudomonadota</taxon>
        <taxon>Gammaproteobacteria</taxon>
        <taxon>Pasteurellales</taxon>
        <taxon>Pasteurellaceae</taxon>
        <taxon>Haemophilus</taxon>
    </lineage>
</organism>
<dbReference type="EMBL" id="QEPN01000002">
    <property type="protein sequence ID" value="RDE73050.1"/>
    <property type="molecule type" value="Genomic_DNA"/>
</dbReference>
<dbReference type="AlphaFoldDB" id="A0A369YII4"/>
<proteinExistence type="predicted"/>
<dbReference type="Proteomes" id="UP000253872">
    <property type="component" value="Unassembled WGS sequence"/>
</dbReference>
<accession>A0A369YII4</accession>
<gene>
    <name evidence="1" type="ORF">DPV93_02905</name>
</gene>
<name>A0A369YII4_9PAST</name>
<reference evidence="1 2" key="1">
    <citation type="submission" date="2018-05" db="EMBL/GenBank/DDBJ databases">
        <title>Draft Genome Sequences for a Diverse set of 7 Haemophilus Species.</title>
        <authorList>
            <person name="Nichols M."/>
            <person name="Topaz N."/>
            <person name="Wang X."/>
            <person name="Wang X."/>
            <person name="Boxrud D."/>
        </authorList>
    </citation>
    <scope>NUCLEOTIDE SEQUENCE [LARGE SCALE GENOMIC DNA]</scope>
    <source>
        <strain evidence="1 2">C2002001239</strain>
    </source>
</reference>
<sequence>MSVRTYTHFIEPLSSDEVTVYGYFCDELSELATIDNLDDALNYVIDDVNETVWDDFDWRDIALLSGDHATKHFAEHRPQHKKLKVTTTVKVEVV</sequence>
<evidence type="ECO:0000313" key="1">
    <source>
        <dbReference type="EMBL" id="RDE73050.1"/>
    </source>
</evidence>
<protein>
    <submittedName>
        <fullName evidence="1">Uncharacterized protein</fullName>
    </submittedName>
</protein>